<dbReference type="OrthoDB" id="1748655at2759"/>
<dbReference type="SMART" id="SM00980">
    <property type="entry name" value="THAP"/>
    <property type="match status" value="1"/>
</dbReference>
<sequence length="592" mass="68408">MVNYCILCKVCATTISTSSFHRFPKNKDRRSKWLRAINMNEVPQCARLCSNHFKSSDYQETIYGLKASLKKTAIPKIISQEINSDANNNTAAFSEKEFHTEIQQNICKEQSEIKIEECSMEFNNAAKYNPNSLKRKLMENEEIDFPLKHIRHMKDINVYEVSKNQDEAKMISNMRLPKDANKIKGYGYVEFEDRQSLIDALSMTNTTIKTRRVRIEVSNSSNDDRRSGRMGRDSRRDNYDDPERTSGDWRSGPREDLLDGDSYRSRYDRDRYDNRDRRDDRERHDYDNKPGAWRERDSNDKGSSFKDRGGFRDDSKDRDRDRDWNRYGDRGRSKDRDGDRSSSFGPRRNYGDSDWDRDRRQDRDAKPEPRQRPKLNLQPRTKPVEPLVVAEDSAAKDSTTESKSTANTESTQRASAATAVPAANIFGAAKPVDTTAREREIEERLAKSYAESRSREETDIKERKDGTWGRRNGEGRDDKEKERGRPAWRSEEDRGARLERSTPRSQPTPTRAEEQSGSKTSPATSRSGLSTSKGSQKSVEKDTRAAERDRKDKEKDEISRMPKAKDEQAPNFVASNKYSMLPDDVDPDNIDE</sequence>
<dbReference type="Gene3D" id="6.20.210.20">
    <property type="entry name" value="THAP domain"/>
    <property type="match status" value="1"/>
</dbReference>
<dbReference type="InterPro" id="IPR012677">
    <property type="entry name" value="Nucleotide-bd_a/b_plait_sf"/>
</dbReference>
<dbReference type="AlphaFoldDB" id="F4WMY8"/>
<keyword evidence="11" id="KW-0396">Initiation factor</keyword>
<dbReference type="SUPFAM" id="SSF54928">
    <property type="entry name" value="RNA-binding domain, RBD"/>
    <property type="match status" value="1"/>
</dbReference>
<feature type="compositionally biased region" description="Basic and acidic residues" evidence="8">
    <location>
        <begin position="222"/>
        <end position="340"/>
    </location>
</feature>
<feature type="compositionally biased region" description="Acidic residues" evidence="8">
    <location>
        <begin position="583"/>
        <end position="592"/>
    </location>
</feature>
<dbReference type="InterPro" id="IPR026516">
    <property type="entry name" value="THAP1/10"/>
</dbReference>
<dbReference type="STRING" id="103372.F4WMY8"/>
<dbReference type="InParanoid" id="F4WMY8"/>
<dbReference type="GO" id="GO:0043565">
    <property type="term" value="F:sequence-specific DNA binding"/>
    <property type="evidence" value="ECO:0007669"/>
    <property type="project" value="InterPro"/>
</dbReference>
<evidence type="ECO:0000256" key="4">
    <source>
        <dbReference type="ARBA" id="ARBA00022884"/>
    </source>
</evidence>
<dbReference type="PANTHER" id="PTHR46600:SF11">
    <property type="entry name" value="THAP DOMAIN-CONTAINING PROTEIN 10"/>
    <property type="match status" value="1"/>
</dbReference>
<dbReference type="eggNOG" id="KOG0118">
    <property type="taxonomic scope" value="Eukaryota"/>
</dbReference>
<feature type="compositionally biased region" description="Basic and acidic residues" evidence="8">
    <location>
        <begin position="538"/>
        <end position="568"/>
    </location>
</feature>
<evidence type="ECO:0000313" key="11">
    <source>
        <dbReference type="EMBL" id="EGI64458.1"/>
    </source>
</evidence>
<keyword evidence="5 7" id="KW-0238">DNA-binding</keyword>
<dbReference type="Proteomes" id="UP000007755">
    <property type="component" value="Unassembled WGS sequence"/>
</dbReference>
<dbReference type="FunCoup" id="F4WMY8">
    <property type="interactions" value="1393"/>
</dbReference>
<dbReference type="Pfam" id="PF00076">
    <property type="entry name" value="RRM_1"/>
    <property type="match status" value="1"/>
</dbReference>
<organism evidence="12">
    <name type="scientific">Acromyrmex echinatior</name>
    <name type="common">Panamanian leafcutter ant</name>
    <name type="synonym">Acromyrmex octospinosus echinatior</name>
    <dbReference type="NCBI Taxonomy" id="103372"/>
    <lineage>
        <taxon>Eukaryota</taxon>
        <taxon>Metazoa</taxon>
        <taxon>Ecdysozoa</taxon>
        <taxon>Arthropoda</taxon>
        <taxon>Hexapoda</taxon>
        <taxon>Insecta</taxon>
        <taxon>Pterygota</taxon>
        <taxon>Neoptera</taxon>
        <taxon>Endopterygota</taxon>
        <taxon>Hymenoptera</taxon>
        <taxon>Apocrita</taxon>
        <taxon>Aculeata</taxon>
        <taxon>Formicoidea</taxon>
        <taxon>Formicidae</taxon>
        <taxon>Myrmicinae</taxon>
        <taxon>Acromyrmex</taxon>
    </lineage>
</organism>
<protein>
    <submittedName>
        <fullName evidence="11">Eukaryotic translation initiation factor 4B</fullName>
    </submittedName>
</protein>
<keyword evidence="3" id="KW-0862">Zinc</keyword>
<reference evidence="11" key="1">
    <citation type="submission" date="2011-02" db="EMBL/GenBank/DDBJ databases">
        <title>The genome of the leaf-cutting ant Acromyrmex echinatior suggests key adaptations to social evolution and fungus farming.</title>
        <authorList>
            <person name="Nygaard S."/>
            <person name="Zhang G."/>
        </authorList>
    </citation>
    <scope>NUCLEOTIDE SEQUENCE</scope>
</reference>
<dbReference type="PANTHER" id="PTHR46600">
    <property type="entry name" value="THAP DOMAIN-CONTAINING"/>
    <property type="match status" value="1"/>
</dbReference>
<evidence type="ECO:0000313" key="12">
    <source>
        <dbReference type="Proteomes" id="UP000007755"/>
    </source>
</evidence>
<dbReference type="GO" id="GO:0003743">
    <property type="term" value="F:translation initiation factor activity"/>
    <property type="evidence" value="ECO:0007669"/>
    <property type="project" value="UniProtKB-KW"/>
</dbReference>
<keyword evidence="2 7" id="KW-0863">Zinc-finger</keyword>
<dbReference type="SUPFAM" id="SSF57716">
    <property type="entry name" value="Glucocorticoid receptor-like (DNA-binding domain)"/>
    <property type="match status" value="1"/>
</dbReference>
<dbReference type="Pfam" id="PF05485">
    <property type="entry name" value="THAP"/>
    <property type="match status" value="1"/>
</dbReference>
<evidence type="ECO:0000259" key="10">
    <source>
        <dbReference type="PROSITE" id="PS50950"/>
    </source>
</evidence>
<keyword evidence="4 6" id="KW-0694">RNA-binding</keyword>
<dbReference type="PROSITE" id="PS50102">
    <property type="entry name" value="RRM"/>
    <property type="match status" value="1"/>
</dbReference>
<evidence type="ECO:0000256" key="2">
    <source>
        <dbReference type="ARBA" id="ARBA00022771"/>
    </source>
</evidence>
<dbReference type="InterPro" id="IPR035979">
    <property type="entry name" value="RBD_domain_sf"/>
</dbReference>
<keyword evidence="1" id="KW-0479">Metal-binding</keyword>
<dbReference type="EMBL" id="GL888223">
    <property type="protein sequence ID" value="EGI64458.1"/>
    <property type="molecule type" value="Genomic_DNA"/>
</dbReference>
<evidence type="ECO:0000256" key="3">
    <source>
        <dbReference type="ARBA" id="ARBA00022833"/>
    </source>
</evidence>
<dbReference type="SMART" id="SM00692">
    <property type="entry name" value="DM3"/>
    <property type="match status" value="1"/>
</dbReference>
<accession>F4WMY8</accession>
<dbReference type="Gene3D" id="3.30.70.330">
    <property type="match status" value="1"/>
</dbReference>
<keyword evidence="11" id="KW-0648">Protein biosynthesis</keyword>
<evidence type="ECO:0000256" key="8">
    <source>
        <dbReference type="SAM" id="MobiDB-lite"/>
    </source>
</evidence>
<evidence type="ECO:0000256" key="7">
    <source>
        <dbReference type="PROSITE-ProRule" id="PRU00309"/>
    </source>
</evidence>
<dbReference type="InterPro" id="IPR000504">
    <property type="entry name" value="RRM_dom"/>
</dbReference>
<dbReference type="GO" id="GO:0008270">
    <property type="term" value="F:zinc ion binding"/>
    <property type="evidence" value="ECO:0007669"/>
    <property type="project" value="UniProtKB-KW"/>
</dbReference>
<dbReference type="GO" id="GO:0003723">
    <property type="term" value="F:RNA binding"/>
    <property type="evidence" value="ECO:0007669"/>
    <property type="project" value="UniProtKB-UniRule"/>
</dbReference>
<evidence type="ECO:0000256" key="6">
    <source>
        <dbReference type="PROSITE-ProRule" id="PRU00176"/>
    </source>
</evidence>
<feature type="domain" description="RRM" evidence="9">
    <location>
        <begin position="171"/>
        <end position="220"/>
    </location>
</feature>
<evidence type="ECO:0000256" key="1">
    <source>
        <dbReference type="ARBA" id="ARBA00022723"/>
    </source>
</evidence>
<feature type="compositionally biased region" description="Basic and acidic residues" evidence="8">
    <location>
        <begin position="435"/>
        <end position="502"/>
    </location>
</feature>
<gene>
    <name evidence="11" type="ORF">G5I_07126</name>
</gene>
<evidence type="ECO:0000256" key="5">
    <source>
        <dbReference type="ARBA" id="ARBA00023125"/>
    </source>
</evidence>
<dbReference type="InterPro" id="IPR006612">
    <property type="entry name" value="THAP_Znf"/>
</dbReference>
<dbReference type="InterPro" id="IPR038441">
    <property type="entry name" value="THAP_Znf_sf"/>
</dbReference>
<feature type="compositionally biased region" description="Basic and acidic residues" evidence="8">
    <location>
        <begin position="349"/>
        <end position="371"/>
    </location>
</feature>
<feature type="region of interest" description="Disordered" evidence="8">
    <location>
        <begin position="214"/>
        <end position="592"/>
    </location>
</feature>
<name>F4WMY8_ACREC</name>
<proteinExistence type="predicted"/>
<evidence type="ECO:0000259" key="9">
    <source>
        <dbReference type="PROSITE" id="PS50102"/>
    </source>
</evidence>
<feature type="compositionally biased region" description="Polar residues" evidence="8">
    <location>
        <begin position="517"/>
        <end position="537"/>
    </location>
</feature>
<feature type="domain" description="THAP-type" evidence="10">
    <location>
        <begin position="1"/>
        <end position="78"/>
    </location>
</feature>
<keyword evidence="12" id="KW-1185">Reference proteome</keyword>
<dbReference type="PROSITE" id="PS50950">
    <property type="entry name" value="ZF_THAP"/>
    <property type="match status" value="1"/>
</dbReference>
<feature type="compositionally biased region" description="Polar residues" evidence="8">
    <location>
        <begin position="401"/>
        <end position="415"/>
    </location>
</feature>